<feature type="signal peptide" evidence="1">
    <location>
        <begin position="1"/>
        <end position="16"/>
    </location>
</feature>
<proteinExistence type="predicted"/>
<organism evidence="5">
    <name type="scientific">Drosophila rhopaloa</name>
    <name type="common">Fruit fly</name>
    <dbReference type="NCBI Taxonomy" id="1041015"/>
    <lineage>
        <taxon>Eukaryota</taxon>
        <taxon>Metazoa</taxon>
        <taxon>Ecdysozoa</taxon>
        <taxon>Arthropoda</taxon>
        <taxon>Hexapoda</taxon>
        <taxon>Insecta</taxon>
        <taxon>Pterygota</taxon>
        <taxon>Neoptera</taxon>
        <taxon>Endopterygota</taxon>
        <taxon>Diptera</taxon>
        <taxon>Brachycera</taxon>
        <taxon>Muscomorpha</taxon>
        <taxon>Ephydroidea</taxon>
        <taxon>Drosophilidae</taxon>
        <taxon>Drosophila</taxon>
        <taxon>Sophophora</taxon>
    </lineage>
</organism>
<dbReference type="GeneID" id="108049337"/>
<dbReference type="AlphaFoldDB" id="A0A6P4FL17"/>
<reference evidence="5" key="2">
    <citation type="submission" date="2025-04" db="UniProtKB">
        <authorList>
            <consortium name="RefSeq"/>
        </authorList>
    </citation>
    <scope>IDENTIFICATION</scope>
</reference>
<keyword evidence="1" id="KW-0732">Signal</keyword>
<accession>A0A6P4FL17</accession>
<reference evidence="3" key="3">
    <citation type="submission" date="2025-05" db="UniProtKB">
        <authorList>
            <consortium name="EnsemblMetazoa"/>
        </authorList>
    </citation>
    <scope>IDENTIFICATION</scope>
</reference>
<sequence>MKTISITLILAFGVFAEPPRAFNSLCSYLEEEKETVSSLGNTKKCFARYMPELENEGSTWAQGYSGCQKSATSERQSMLTNASEAQEKIREAALSMSSYIDQCLTLTEPMDFFHCFARMSKLQLTNVYNISFNASEQALILNQKLGTIEVEHYLCTNQTEHDYVQGTDKIFRSLDQCLQQIATN</sequence>
<feature type="domain" description="Protein TsetseEP" evidence="2">
    <location>
        <begin position="42"/>
        <end position="161"/>
    </location>
</feature>
<evidence type="ECO:0000313" key="5">
    <source>
        <dbReference type="RefSeq" id="XP_016985966.1"/>
    </source>
</evidence>
<evidence type="ECO:0000313" key="4">
    <source>
        <dbReference type="Proteomes" id="UP001652680"/>
    </source>
</evidence>
<gene>
    <name evidence="5" type="primary">LOC108049337</name>
    <name evidence="3" type="synonym">108049337</name>
</gene>
<reference evidence="4" key="1">
    <citation type="journal article" date="2021" name="Elife">
        <title>Highly contiguous assemblies of 101 drosophilid genomes.</title>
        <authorList>
            <person name="Kim B.Y."/>
            <person name="Wang J.R."/>
            <person name="Miller D.E."/>
            <person name="Barmina O."/>
            <person name="Delaney E."/>
            <person name="Thompson A."/>
            <person name="Comeault A.A."/>
            <person name="Peede D."/>
            <person name="D'Agostino E.R."/>
            <person name="Pelaez J."/>
            <person name="Aguilar J.M."/>
            <person name="Haji D."/>
            <person name="Matsunaga T."/>
            <person name="Armstrong E.E."/>
            <person name="Zych M."/>
            <person name="Ogawa Y."/>
            <person name="Stamenkovic-Radak M."/>
            <person name="Jelic M."/>
            <person name="Veselinovic M.S."/>
            <person name="Tanaskovic M."/>
            <person name="Eric P."/>
            <person name="Gao J.J."/>
            <person name="Katoh T.K."/>
            <person name="Toda M.J."/>
            <person name="Watabe H."/>
            <person name="Watada M."/>
            <person name="Davis J.S."/>
            <person name="Moyle L.C."/>
            <person name="Manoli G."/>
            <person name="Bertolini E."/>
            <person name="Kostal V."/>
            <person name="Hawley R.S."/>
            <person name="Takahashi A."/>
            <person name="Jones C.D."/>
            <person name="Price D.K."/>
            <person name="Whiteman N."/>
            <person name="Kopp A."/>
            <person name="Matute D.R."/>
            <person name="Petrov D.A."/>
        </authorList>
    </citation>
    <scope>NUCLEOTIDE SEQUENCE [LARGE SCALE GENOMIC DNA]</scope>
</reference>
<evidence type="ECO:0000313" key="3">
    <source>
        <dbReference type="EnsemblMetazoa" id="XP_016985966.1"/>
    </source>
</evidence>
<evidence type="ECO:0000256" key="1">
    <source>
        <dbReference type="SAM" id="SignalP"/>
    </source>
</evidence>
<protein>
    <submittedName>
        <fullName evidence="5">Uncharacterized protein LOC108049337</fullName>
    </submittedName>
</protein>
<dbReference type="Pfam" id="PF05267">
    <property type="entry name" value="DUF725"/>
    <property type="match status" value="1"/>
</dbReference>
<dbReference type="OrthoDB" id="8058973at2759"/>
<dbReference type="Proteomes" id="UP001652680">
    <property type="component" value="Unassembled WGS sequence"/>
</dbReference>
<keyword evidence="4" id="KW-1185">Reference proteome</keyword>
<evidence type="ECO:0000259" key="2">
    <source>
        <dbReference type="Pfam" id="PF05267"/>
    </source>
</evidence>
<dbReference type="RefSeq" id="XP_016985966.1">
    <property type="nucleotide sequence ID" value="XM_017130477.1"/>
</dbReference>
<dbReference type="EnsemblMetazoa" id="XM_017130477.1">
    <property type="protein sequence ID" value="XP_016985966.1"/>
    <property type="gene ID" value="LOC108049337"/>
</dbReference>
<dbReference type="InterPro" id="IPR007931">
    <property type="entry name" value="TsetseEP"/>
</dbReference>
<feature type="chain" id="PRO_5027595304" evidence="1">
    <location>
        <begin position="17"/>
        <end position="184"/>
    </location>
</feature>
<name>A0A6P4FL17_DRORH</name>
<dbReference type="OMA" id="QCFARYL"/>